<sequence>MELTLNELSLVKEALGYGLLFSKSEAETAEFALLKMKVEKNLFNDFMNTGQHLRSQVATGLPASTSLDGCPFHYCDKKPFCEGKCRYNNGNAG</sequence>
<comment type="caution">
    <text evidence="1">The sequence shown here is derived from an EMBL/GenBank/DDBJ whole genome shotgun (WGS) entry which is preliminary data.</text>
</comment>
<dbReference type="RefSeq" id="WP_120180645.1">
    <property type="nucleotide sequence ID" value="NZ_MBTA01000003.1"/>
</dbReference>
<evidence type="ECO:0000313" key="2">
    <source>
        <dbReference type="Proteomes" id="UP000283433"/>
    </source>
</evidence>
<proteinExistence type="predicted"/>
<reference evidence="1 2" key="1">
    <citation type="submission" date="2016-07" db="EMBL/GenBank/DDBJ databases">
        <title>Genome of Pelobium manganitolerans.</title>
        <authorList>
            <person name="Wu S."/>
            <person name="Wang G."/>
        </authorList>
    </citation>
    <scope>NUCLEOTIDE SEQUENCE [LARGE SCALE GENOMIC DNA]</scope>
    <source>
        <strain evidence="1 2">YS-25</strain>
    </source>
</reference>
<evidence type="ECO:0000313" key="1">
    <source>
        <dbReference type="EMBL" id="RKD18999.1"/>
    </source>
</evidence>
<organism evidence="1 2">
    <name type="scientific">Pelobium manganitolerans</name>
    <dbReference type="NCBI Taxonomy" id="1842495"/>
    <lineage>
        <taxon>Bacteria</taxon>
        <taxon>Pseudomonadati</taxon>
        <taxon>Bacteroidota</taxon>
        <taxon>Sphingobacteriia</taxon>
        <taxon>Sphingobacteriales</taxon>
        <taxon>Sphingobacteriaceae</taxon>
        <taxon>Pelobium</taxon>
    </lineage>
</organism>
<protein>
    <submittedName>
        <fullName evidence="1">Uncharacterized protein</fullName>
    </submittedName>
</protein>
<name>A0A419S9U1_9SPHI</name>
<dbReference type="Proteomes" id="UP000283433">
    <property type="component" value="Unassembled WGS sequence"/>
</dbReference>
<accession>A0A419S9U1</accession>
<gene>
    <name evidence="1" type="ORF">BCY91_14070</name>
</gene>
<dbReference type="AlphaFoldDB" id="A0A419S9U1"/>
<dbReference type="EMBL" id="MBTA01000003">
    <property type="protein sequence ID" value="RKD18999.1"/>
    <property type="molecule type" value="Genomic_DNA"/>
</dbReference>
<keyword evidence="2" id="KW-1185">Reference proteome</keyword>